<keyword evidence="2" id="KW-0808">Transferase</keyword>
<gene>
    <name evidence="2" type="ORF">ERX29_09090</name>
</gene>
<dbReference type="SUPFAM" id="SSF53335">
    <property type="entry name" value="S-adenosyl-L-methionine-dependent methyltransferases"/>
    <property type="match status" value="1"/>
</dbReference>
<dbReference type="Proteomes" id="UP000294802">
    <property type="component" value="Unassembled WGS sequence"/>
</dbReference>
<keyword evidence="3" id="KW-1185">Reference proteome</keyword>
<dbReference type="GO" id="GO:0032259">
    <property type="term" value="P:methylation"/>
    <property type="evidence" value="ECO:0007669"/>
    <property type="project" value="UniProtKB-KW"/>
</dbReference>
<dbReference type="GO" id="GO:0008757">
    <property type="term" value="F:S-adenosylmethionine-dependent methyltransferase activity"/>
    <property type="evidence" value="ECO:0007669"/>
    <property type="project" value="InterPro"/>
</dbReference>
<dbReference type="RefSeq" id="WP_133444371.1">
    <property type="nucleotide sequence ID" value="NZ_SCWB01000015.1"/>
</dbReference>
<accession>A0A4V3BEV2</accession>
<evidence type="ECO:0000313" key="2">
    <source>
        <dbReference type="EMBL" id="TDM07360.1"/>
    </source>
</evidence>
<proteinExistence type="predicted"/>
<name>A0A4V3BEV2_9STAP</name>
<feature type="domain" description="Methyltransferase type 11" evidence="1">
    <location>
        <begin position="60"/>
        <end position="150"/>
    </location>
</feature>
<dbReference type="AlphaFoldDB" id="A0A4V3BEV2"/>
<dbReference type="EMBL" id="SCWB01000015">
    <property type="protein sequence ID" value="TDM07360.1"/>
    <property type="molecule type" value="Genomic_DNA"/>
</dbReference>
<keyword evidence="2" id="KW-0489">Methyltransferase</keyword>
<dbReference type="CDD" id="cd02440">
    <property type="entry name" value="AdoMet_MTases"/>
    <property type="match status" value="1"/>
</dbReference>
<dbReference type="Gene3D" id="3.40.50.150">
    <property type="entry name" value="Vaccinia Virus protein VP39"/>
    <property type="match status" value="1"/>
</dbReference>
<comment type="caution">
    <text evidence="2">The sequence shown here is derived from an EMBL/GenBank/DDBJ whole genome shotgun (WGS) entry which is preliminary data.</text>
</comment>
<dbReference type="Pfam" id="PF08241">
    <property type="entry name" value="Methyltransf_11"/>
    <property type="match status" value="1"/>
</dbReference>
<reference evidence="2 3" key="1">
    <citation type="submission" date="2019-01" db="EMBL/GenBank/DDBJ databases">
        <title>Draft genome sequences of the type strains of six Macrococcus species.</title>
        <authorList>
            <person name="Mazhar S."/>
            <person name="Altermann E."/>
            <person name="Hill C."/>
            <person name="Mcauliffe O."/>
        </authorList>
    </citation>
    <scope>NUCLEOTIDE SEQUENCE [LARGE SCALE GENOMIC DNA]</scope>
    <source>
        <strain evidence="2 3">CCM4815</strain>
    </source>
</reference>
<dbReference type="OrthoDB" id="2418517at2"/>
<evidence type="ECO:0000259" key="1">
    <source>
        <dbReference type="Pfam" id="PF08241"/>
    </source>
</evidence>
<dbReference type="InterPro" id="IPR029063">
    <property type="entry name" value="SAM-dependent_MTases_sf"/>
</dbReference>
<protein>
    <submittedName>
        <fullName evidence="2">Class I SAM-dependent methyltransferase</fullName>
    </submittedName>
</protein>
<sequence length="193" mass="23120">MKEEKIQDKLRRKWRERNAFFNQPNQKVYRLQAVHYLLIHQFEQWLIHHHSFTAMSKIICVGCHHGRLLSEIDQNMVIKGYYVDQSPALMQTAIHLYPHFSYKFLQPQVIPYKNKKFHYAIVAVPFHTLFHQSEIVAELKRVLKKNGMIYLYDRNRLSPAEVIESNGLYIAGRHHLKFITIYELKALEDKKFV</sequence>
<organism evidence="2 3">
    <name type="scientific">Macrococcus lamae</name>
    <dbReference type="NCBI Taxonomy" id="198484"/>
    <lineage>
        <taxon>Bacteria</taxon>
        <taxon>Bacillati</taxon>
        <taxon>Bacillota</taxon>
        <taxon>Bacilli</taxon>
        <taxon>Bacillales</taxon>
        <taxon>Staphylococcaceae</taxon>
        <taxon>Macrococcus</taxon>
    </lineage>
</organism>
<evidence type="ECO:0000313" key="3">
    <source>
        <dbReference type="Proteomes" id="UP000294802"/>
    </source>
</evidence>
<dbReference type="InterPro" id="IPR013216">
    <property type="entry name" value="Methyltransf_11"/>
</dbReference>